<dbReference type="Pfam" id="PF01590">
    <property type="entry name" value="GAF"/>
    <property type="match status" value="1"/>
</dbReference>
<dbReference type="Pfam" id="PF00990">
    <property type="entry name" value="GGDEF"/>
    <property type="match status" value="1"/>
</dbReference>
<name>A0A2W7PL05_9RHOB</name>
<dbReference type="InterPro" id="IPR050706">
    <property type="entry name" value="Cyclic-di-GMP_PDE-like"/>
</dbReference>
<dbReference type="SMART" id="SM00065">
    <property type="entry name" value="GAF"/>
    <property type="match status" value="1"/>
</dbReference>
<dbReference type="SUPFAM" id="SSF141868">
    <property type="entry name" value="EAL domain-like"/>
    <property type="match status" value="1"/>
</dbReference>
<dbReference type="SUPFAM" id="SSF55073">
    <property type="entry name" value="Nucleotide cyclase"/>
    <property type="match status" value="1"/>
</dbReference>
<dbReference type="InterPro" id="IPR000160">
    <property type="entry name" value="GGDEF_dom"/>
</dbReference>
<dbReference type="InterPro" id="IPR043128">
    <property type="entry name" value="Rev_trsase/Diguanyl_cyclase"/>
</dbReference>
<protein>
    <submittedName>
        <fullName evidence="3">Diguanylate cyclase (GGDEF)-like protein</fullName>
    </submittedName>
</protein>
<dbReference type="PROSITE" id="PS50887">
    <property type="entry name" value="GGDEF"/>
    <property type="match status" value="1"/>
</dbReference>
<dbReference type="InterPro" id="IPR035919">
    <property type="entry name" value="EAL_sf"/>
</dbReference>
<dbReference type="PANTHER" id="PTHR33121">
    <property type="entry name" value="CYCLIC DI-GMP PHOSPHODIESTERASE PDEF"/>
    <property type="match status" value="1"/>
</dbReference>
<dbReference type="GO" id="GO:0071111">
    <property type="term" value="F:cyclic-guanylate-specific phosphodiesterase activity"/>
    <property type="evidence" value="ECO:0007669"/>
    <property type="project" value="InterPro"/>
</dbReference>
<dbReference type="CDD" id="cd01948">
    <property type="entry name" value="EAL"/>
    <property type="match status" value="1"/>
</dbReference>
<comment type="caution">
    <text evidence="3">The sequence shown here is derived from an EMBL/GenBank/DDBJ whole genome shotgun (WGS) entry which is preliminary data.</text>
</comment>
<dbReference type="InterPro" id="IPR029787">
    <property type="entry name" value="Nucleotide_cyclase"/>
</dbReference>
<organism evidence="3 4">
    <name type="scientific">Roseinatronobacter thiooxidans</name>
    <dbReference type="NCBI Taxonomy" id="121821"/>
    <lineage>
        <taxon>Bacteria</taxon>
        <taxon>Pseudomonadati</taxon>
        <taxon>Pseudomonadota</taxon>
        <taxon>Alphaproteobacteria</taxon>
        <taxon>Rhodobacterales</taxon>
        <taxon>Paracoccaceae</taxon>
        <taxon>Roseinatronobacter</taxon>
    </lineage>
</organism>
<dbReference type="PANTHER" id="PTHR33121:SF71">
    <property type="entry name" value="OXYGEN SENSOR PROTEIN DOSP"/>
    <property type="match status" value="1"/>
</dbReference>
<dbReference type="InterPro" id="IPR001633">
    <property type="entry name" value="EAL_dom"/>
</dbReference>
<dbReference type="Proteomes" id="UP000249364">
    <property type="component" value="Unassembled WGS sequence"/>
</dbReference>
<feature type="domain" description="EAL" evidence="1">
    <location>
        <begin position="320"/>
        <end position="574"/>
    </location>
</feature>
<dbReference type="InterPro" id="IPR003018">
    <property type="entry name" value="GAF"/>
</dbReference>
<evidence type="ECO:0000313" key="4">
    <source>
        <dbReference type="Proteomes" id="UP000249364"/>
    </source>
</evidence>
<dbReference type="SMART" id="SM00052">
    <property type="entry name" value="EAL"/>
    <property type="match status" value="1"/>
</dbReference>
<evidence type="ECO:0000313" key="3">
    <source>
        <dbReference type="EMBL" id="PZX36206.1"/>
    </source>
</evidence>
<feature type="domain" description="GGDEF" evidence="2">
    <location>
        <begin position="181"/>
        <end position="311"/>
    </location>
</feature>
<proteinExistence type="predicted"/>
<dbReference type="NCBIfam" id="TIGR00254">
    <property type="entry name" value="GGDEF"/>
    <property type="match status" value="1"/>
</dbReference>
<dbReference type="Gene3D" id="3.20.20.450">
    <property type="entry name" value="EAL domain"/>
    <property type="match status" value="1"/>
</dbReference>
<dbReference type="RefSeq" id="WP_211307103.1">
    <property type="nucleotide sequence ID" value="NZ_QKZQ01000038.1"/>
</dbReference>
<dbReference type="PROSITE" id="PS50883">
    <property type="entry name" value="EAL"/>
    <property type="match status" value="1"/>
</dbReference>
<dbReference type="Gene3D" id="3.30.450.40">
    <property type="match status" value="1"/>
</dbReference>
<accession>A0A2W7PL05</accession>
<gene>
    <name evidence="3" type="ORF">LY56_03538</name>
</gene>
<dbReference type="EMBL" id="QKZQ01000038">
    <property type="protein sequence ID" value="PZX36206.1"/>
    <property type="molecule type" value="Genomic_DNA"/>
</dbReference>
<dbReference type="AlphaFoldDB" id="A0A2W7PL05"/>
<dbReference type="Gene3D" id="3.30.70.270">
    <property type="match status" value="1"/>
</dbReference>
<dbReference type="SUPFAM" id="SSF55781">
    <property type="entry name" value="GAF domain-like"/>
    <property type="match status" value="1"/>
</dbReference>
<dbReference type="Pfam" id="PF00563">
    <property type="entry name" value="EAL"/>
    <property type="match status" value="1"/>
</dbReference>
<evidence type="ECO:0000259" key="2">
    <source>
        <dbReference type="PROSITE" id="PS50887"/>
    </source>
</evidence>
<dbReference type="SMART" id="SM00267">
    <property type="entry name" value="GGDEF"/>
    <property type="match status" value="1"/>
</dbReference>
<dbReference type="InterPro" id="IPR029016">
    <property type="entry name" value="GAF-like_dom_sf"/>
</dbReference>
<keyword evidence="4" id="KW-1185">Reference proteome</keyword>
<evidence type="ECO:0000259" key="1">
    <source>
        <dbReference type="PROSITE" id="PS50883"/>
    </source>
</evidence>
<sequence>MADATVEGFTLLATKILKVPIAHIGLPSGDKNWVKSGVGIDTNACSRAESFCGHAIHESNMMVVPDTLHDPRFTNHPMVTETSNIRFYAGAVIRGRNQEAIGTLCVIDTKPRVFSDQERETLGHLRDIVQERILDYGERQIRHNEIVQEARTDKVTTLLNRLGLKERLDQTVQWASTGRDLVFGVLMLEIVAFNNIKRGHGLAISEGVLTIAKRRIVETLSDGYIHGRWREGIFVTIAPNATSDDELVDAAAQLVEAFRKPVLDSVMLHVRIGISKYPTDGGNSQSLIDAAEQAIENVSAHNKSGFALANHELNAAFVERLDLENRLRRAIHRGELSVVYQPKINLGRGQISEAEALVRWNDPDIGMIPPSRFIAIAENAGLIGLLGAYILTTACQEAVSWGHDTRGASTVAVNVSAIQLQDPGFPDTVRKALADTGLSPENLILEVTESAVMDDTDIVLPNMRAIATMGVRFAIDDFGTGYSNFDNLRRLPIHSLKIDKRFVDQITENQNDARICQAMIALGRALNLVVVAEGVETHEQSLFLKAYGCDQLQGFYFSRPLNRVEFREFVEARNSQHQ</sequence>
<reference evidence="3 4" key="1">
    <citation type="submission" date="2018-06" db="EMBL/GenBank/DDBJ databases">
        <title>Genomic Encyclopedia of Archaeal and Bacterial Type Strains, Phase II (KMG-II): from individual species to whole genera.</title>
        <authorList>
            <person name="Goeker M."/>
        </authorList>
    </citation>
    <scope>NUCLEOTIDE SEQUENCE [LARGE SCALE GENOMIC DNA]</scope>
    <source>
        <strain evidence="3 4">DSM 13087</strain>
    </source>
</reference>